<protein>
    <submittedName>
        <fullName evidence="1">Uncharacterized protein</fullName>
    </submittedName>
</protein>
<dbReference type="Proteomes" id="UP001230504">
    <property type="component" value="Unassembled WGS sequence"/>
</dbReference>
<dbReference type="RefSeq" id="XP_060419944.1">
    <property type="nucleotide sequence ID" value="XM_060556469.1"/>
</dbReference>
<sequence>MSCKGTLTVCLRSTITRVCTAAAWGAGRRGWSSSGVIPHPMSMFLIAASLVGRSGGRVELTKRVRLSHAAVV</sequence>
<proteinExistence type="predicted"/>
<evidence type="ECO:0000313" key="1">
    <source>
        <dbReference type="EMBL" id="KAK1599355.1"/>
    </source>
</evidence>
<evidence type="ECO:0000313" key="2">
    <source>
        <dbReference type="Proteomes" id="UP001230504"/>
    </source>
</evidence>
<comment type="caution">
    <text evidence="1">The sequence shown here is derived from an EMBL/GenBank/DDBJ whole genome shotgun (WGS) entry which is preliminary data.</text>
</comment>
<dbReference type="AlphaFoldDB" id="A0AAD8QB15"/>
<accession>A0AAD8QB15</accession>
<dbReference type="EMBL" id="JAHLJV010000002">
    <property type="protein sequence ID" value="KAK1599355.1"/>
    <property type="molecule type" value="Genomic_DNA"/>
</dbReference>
<keyword evidence="2" id="KW-1185">Reference proteome</keyword>
<reference evidence="1" key="1">
    <citation type="submission" date="2021-06" db="EMBL/GenBank/DDBJ databases">
        <title>Comparative genomics, transcriptomics and evolutionary studies reveal genomic signatures of adaptation to plant cell wall in hemibiotrophic fungi.</title>
        <authorList>
            <consortium name="DOE Joint Genome Institute"/>
            <person name="Baroncelli R."/>
            <person name="Diaz J.F."/>
            <person name="Benocci T."/>
            <person name="Peng M."/>
            <person name="Battaglia E."/>
            <person name="Haridas S."/>
            <person name="Andreopoulos W."/>
            <person name="Labutti K."/>
            <person name="Pangilinan J."/>
            <person name="Floch G.L."/>
            <person name="Makela M.R."/>
            <person name="Henrissat B."/>
            <person name="Grigoriev I.V."/>
            <person name="Crouch J.A."/>
            <person name="De Vries R.P."/>
            <person name="Sukno S.A."/>
            <person name="Thon M.R."/>
        </authorList>
    </citation>
    <scope>NUCLEOTIDE SEQUENCE</scope>
    <source>
        <strain evidence="1">CBS 125086</strain>
    </source>
</reference>
<dbReference type="GeneID" id="85440709"/>
<name>A0AAD8QB15_9PEZI</name>
<gene>
    <name evidence="1" type="ORF">LY79DRAFT_534846</name>
</gene>
<organism evidence="1 2">
    <name type="scientific">Colletotrichum navitas</name>
    <dbReference type="NCBI Taxonomy" id="681940"/>
    <lineage>
        <taxon>Eukaryota</taxon>
        <taxon>Fungi</taxon>
        <taxon>Dikarya</taxon>
        <taxon>Ascomycota</taxon>
        <taxon>Pezizomycotina</taxon>
        <taxon>Sordariomycetes</taxon>
        <taxon>Hypocreomycetidae</taxon>
        <taxon>Glomerellales</taxon>
        <taxon>Glomerellaceae</taxon>
        <taxon>Colletotrichum</taxon>
        <taxon>Colletotrichum graminicola species complex</taxon>
    </lineage>
</organism>